<reference evidence="11" key="1">
    <citation type="submission" date="2025-08" db="UniProtKB">
        <authorList>
            <consortium name="RefSeq"/>
        </authorList>
    </citation>
    <scope>IDENTIFICATION</scope>
    <source>
        <tissue evidence="11">Brain</tissue>
    </source>
</reference>
<keyword evidence="2 9" id="KW-0812">Transmembrane</keyword>
<dbReference type="PANTHER" id="PTHR14856">
    <property type="entry name" value="PQ-LOOP REPEAT-CONTAINING PROTEIN 1-LIKE PROTEIN"/>
    <property type="match status" value="1"/>
</dbReference>
<dbReference type="Proteomes" id="UP000000715">
    <property type="component" value="Unplaced"/>
</dbReference>
<evidence type="ECO:0000313" key="11">
    <source>
        <dbReference type="RefSeq" id="XP_044941213.1"/>
    </source>
</evidence>
<dbReference type="FunFam" id="1.20.1280.290:FF:000008">
    <property type="entry name" value="PQ-loop repeat-containing protein 1"/>
    <property type="match status" value="1"/>
</dbReference>
<dbReference type="OrthoDB" id="292213at2759"/>
<sequence length="382" mass="42641">MEAEGLDWLLVPLHRLVSWGAAGAMVFGGVVPYIPQYRDIRRTQNAEGFSTYVCLVLLVANILRILFWFGRHFESPLLWQSVVMILTMLLMLKLCTEVHVTNELNVKRRFFADHKDEEIKVPPRRSYLVGRSVAASWVTFPFRWLLRCGCPTAPVAGASSVSTAQTSPAWTDAAALSRPQQRWRRTASSASFALDSNRCAWRHGDSASPSFLSWACCPAHNARQVHPCFRTVQNLPFHGGLMLRRRVGHGLRLRPPADRQQVASGSRSREPRRWDPGRSCPRAPGPALRAHTRKESRGSCGDALFAVARTPSALSGRASAPHQQPARAPCRRVLAPADFCCWKGREAAAHLVLTCASPTMSGPGDLFMRRRRPSRKHALRPF</sequence>
<dbReference type="GeneID" id="101675273"/>
<keyword evidence="10" id="KW-1185">Reference proteome</keyword>
<evidence type="ECO:0000313" key="10">
    <source>
        <dbReference type="Proteomes" id="UP000000715"/>
    </source>
</evidence>
<keyword evidence="5 9" id="KW-0472">Membrane</keyword>
<keyword evidence="3" id="KW-0677">Repeat</keyword>
<dbReference type="AlphaFoldDB" id="A0A8U0SE33"/>
<dbReference type="GO" id="GO:0005768">
    <property type="term" value="C:endosome"/>
    <property type="evidence" value="ECO:0007669"/>
    <property type="project" value="TreeGrafter"/>
</dbReference>
<dbReference type="RefSeq" id="XP_044941213.1">
    <property type="nucleotide sequence ID" value="XM_045085278.1"/>
</dbReference>
<dbReference type="GO" id="GO:0016020">
    <property type="term" value="C:membrane"/>
    <property type="evidence" value="ECO:0007669"/>
    <property type="project" value="UniProtKB-SubCell"/>
</dbReference>
<keyword evidence="4 9" id="KW-1133">Transmembrane helix</keyword>
<dbReference type="GO" id="GO:0042147">
    <property type="term" value="P:retrograde transport, endosome to Golgi"/>
    <property type="evidence" value="ECO:0007669"/>
    <property type="project" value="TreeGrafter"/>
</dbReference>
<evidence type="ECO:0000256" key="6">
    <source>
        <dbReference type="ARBA" id="ARBA00040648"/>
    </source>
</evidence>
<name>A0A8U0SE33_MUSPF</name>
<feature type="region of interest" description="Disordered" evidence="8">
    <location>
        <begin position="251"/>
        <end position="295"/>
    </location>
</feature>
<evidence type="ECO:0000256" key="2">
    <source>
        <dbReference type="ARBA" id="ARBA00022692"/>
    </source>
</evidence>
<dbReference type="InterPro" id="IPR006603">
    <property type="entry name" value="PQ-loop_rpt"/>
</dbReference>
<feature type="compositionally biased region" description="Basic and acidic residues" evidence="8">
    <location>
        <begin position="267"/>
        <end position="276"/>
    </location>
</feature>
<evidence type="ECO:0000256" key="5">
    <source>
        <dbReference type="ARBA" id="ARBA00023136"/>
    </source>
</evidence>
<dbReference type="PANTHER" id="PTHR14856:SF10">
    <property type="entry name" value="SOLUTE CARRIER FAMILY 66 MEMBER 2"/>
    <property type="match status" value="1"/>
</dbReference>
<evidence type="ECO:0000256" key="7">
    <source>
        <dbReference type="ARBA" id="ARBA00043159"/>
    </source>
</evidence>
<organism evidence="10 11">
    <name type="scientific">Mustela putorius furo</name>
    <name type="common">European domestic ferret</name>
    <name type="synonym">Mustela furo</name>
    <dbReference type="NCBI Taxonomy" id="9669"/>
    <lineage>
        <taxon>Eukaryota</taxon>
        <taxon>Metazoa</taxon>
        <taxon>Chordata</taxon>
        <taxon>Craniata</taxon>
        <taxon>Vertebrata</taxon>
        <taxon>Euteleostomi</taxon>
        <taxon>Mammalia</taxon>
        <taxon>Eutheria</taxon>
        <taxon>Laurasiatheria</taxon>
        <taxon>Carnivora</taxon>
        <taxon>Caniformia</taxon>
        <taxon>Musteloidea</taxon>
        <taxon>Mustelidae</taxon>
        <taxon>Mustelinae</taxon>
        <taxon>Mustela</taxon>
    </lineage>
</organism>
<evidence type="ECO:0000256" key="1">
    <source>
        <dbReference type="ARBA" id="ARBA00004141"/>
    </source>
</evidence>
<dbReference type="GO" id="GO:0045332">
    <property type="term" value="P:phospholipid translocation"/>
    <property type="evidence" value="ECO:0007669"/>
    <property type="project" value="TreeGrafter"/>
</dbReference>
<evidence type="ECO:0000256" key="9">
    <source>
        <dbReference type="SAM" id="Phobius"/>
    </source>
</evidence>
<evidence type="ECO:0000256" key="3">
    <source>
        <dbReference type="ARBA" id="ARBA00022737"/>
    </source>
</evidence>
<feature type="transmembrane region" description="Helical" evidence="9">
    <location>
        <begin position="49"/>
        <end position="71"/>
    </location>
</feature>
<accession>A0A8U0SE33</accession>
<evidence type="ECO:0000256" key="4">
    <source>
        <dbReference type="ARBA" id="ARBA00022989"/>
    </source>
</evidence>
<dbReference type="Gene3D" id="1.20.1280.290">
    <property type="match status" value="1"/>
</dbReference>
<dbReference type="InterPro" id="IPR052241">
    <property type="entry name" value="SLC66/Scramblase_ANY1"/>
</dbReference>
<dbReference type="Pfam" id="PF04193">
    <property type="entry name" value="PQ-loop"/>
    <property type="match status" value="1"/>
</dbReference>
<dbReference type="GO" id="GO:0005802">
    <property type="term" value="C:trans-Golgi network"/>
    <property type="evidence" value="ECO:0007669"/>
    <property type="project" value="TreeGrafter"/>
</dbReference>
<dbReference type="GO" id="GO:0005829">
    <property type="term" value="C:cytosol"/>
    <property type="evidence" value="ECO:0007669"/>
    <property type="project" value="GOC"/>
</dbReference>
<feature type="transmembrane region" description="Helical" evidence="9">
    <location>
        <begin position="16"/>
        <end position="37"/>
    </location>
</feature>
<evidence type="ECO:0000256" key="8">
    <source>
        <dbReference type="SAM" id="MobiDB-lite"/>
    </source>
</evidence>
<feature type="transmembrane region" description="Helical" evidence="9">
    <location>
        <begin position="77"/>
        <end position="100"/>
    </location>
</feature>
<dbReference type="CTD" id="80148"/>
<comment type="subcellular location">
    <subcellularLocation>
        <location evidence="1">Membrane</location>
        <topology evidence="1">Multi-pass membrane protein</topology>
    </subcellularLocation>
</comment>
<protein>
    <recommendedName>
        <fullName evidence="6">Solute carrier family 66 member 2</fullName>
    </recommendedName>
    <alternativeName>
        <fullName evidence="7">PQ-loop repeat-containing protein 1</fullName>
    </alternativeName>
</protein>
<gene>
    <name evidence="11" type="primary">SLC66A2</name>
</gene>
<proteinExistence type="predicted"/>